<dbReference type="GO" id="GO:0004518">
    <property type="term" value="F:nuclease activity"/>
    <property type="evidence" value="ECO:0007669"/>
    <property type="project" value="UniProtKB-KW"/>
</dbReference>
<evidence type="ECO:0000256" key="2">
    <source>
        <dbReference type="ARBA" id="ARBA00022722"/>
    </source>
</evidence>
<evidence type="ECO:0000313" key="5">
    <source>
        <dbReference type="EMBL" id="STP30706.1"/>
    </source>
</evidence>
<name>A0A377KNM8_9ENTE</name>
<protein>
    <submittedName>
        <fullName evidence="5">VRR-NUC domain protein</fullName>
    </submittedName>
</protein>
<evidence type="ECO:0000259" key="4">
    <source>
        <dbReference type="SMART" id="SM00990"/>
    </source>
</evidence>
<dbReference type="EMBL" id="UGIF01000002">
    <property type="protein sequence ID" value="STP30706.1"/>
    <property type="molecule type" value="Genomic_DNA"/>
</dbReference>
<dbReference type="Proteomes" id="UP000254070">
    <property type="component" value="Unassembled WGS sequence"/>
</dbReference>
<organism evidence="5 6">
    <name type="scientific">Enterococcus durans</name>
    <dbReference type="NCBI Taxonomy" id="53345"/>
    <lineage>
        <taxon>Bacteria</taxon>
        <taxon>Bacillati</taxon>
        <taxon>Bacillota</taxon>
        <taxon>Bacilli</taxon>
        <taxon>Lactobacillales</taxon>
        <taxon>Enterococcaceae</taxon>
        <taxon>Enterococcus</taxon>
    </lineage>
</organism>
<feature type="domain" description="VRR-NUC" evidence="4">
    <location>
        <begin position="2"/>
        <end position="95"/>
    </location>
</feature>
<keyword evidence="3" id="KW-0378">Hydrolase</keyword>
<dbReference type="InterPro" id="IPR011856">
    <property type="entry name" value="tRNA_endonuc-like_dom_sf"/>
</dbReference>
<accession>A0A377KNM8</accession>
<evidence type="ECO:0000313" key="6">
    <source>
        <dbReference type="Proteomes" id="UP000254070"/>
    </source>
</evidence>
<keyword evidence="2" id="KW-0540">Nuclease</keyword>
<dbReference type="InterPro" id="IPR014883">
    <property type="entry name" value="VRR_NUC"/>
</dbReference>
<reference evidence="5 6" key="1">
    <citation type="submission" date="2018-06" db="EMBL/GenBank/DDBJ databases">
        <authorList>
            <consortium name="Pathogen Informatics"/>
            <person name="Doyle S."/>
        </authorList>
    </citation>
    <scope>NUCLEOTIDE SEQUENCE [LARGE SCALE GENOMIC DNA]</scope>
    <source>
        <strain evidence="5 6">NCTC8129</strain>
    </source>
</reference>
<dbReference type="GO" id="GO:0003676">
    <property type="term" value="F:nucleic acid binding"/>
    <property type="evidence" value="ECO:0007669"/>
    <property type="project" value="InterPro"/>
</dbReference>
<comment type="cofactor">
    <cofactor evidence="1">
        <name>Mg(2+)</name>
        <dbReference type="ChEBI" id="CHEBI:18420"/>
    </cofactor>
</comment>
<dbReference type="GO" id="GO:0016788">
    <property type="term" value="F:hydrolase activity, acting on ester bonds"/>
    <property type="evidence" value="ECO:0007669"/>
    <property type="project" value="InterPro"/>
</dbReference>
<gene>
    <name evidence="5" type="ORF">NCTC8129_02959</name>
</gene>
<dbReference type="AlphaFoldDB" id="A0A377KNM8"/>
<evidence type="ECO:0000256" key="1">
    <source>
        <dbReference type="ARBA" id="ARBA00001946"/>
    </source>
</evidence>
<dbReference type="RefSeq" id="WP_115235928.1">
    <property type="nucleotide sequence ID" value="NZ_UGIF01000002.1"/>
</dbReference>
<proteinExistence type="predicted"/>
<dbReference type="Pfam" id="PF08774">
    <property type="entry name" value="VRR_NUC"/>
    <property type="match status" value="1"/>
</dbReference>
<sequence length="105" mass="11825">MKSEHQIQDEIRIALSKHGCTIFRSNAGQVTTNEGRQFYGMPKGFPDLCGHRNSDGKSIYIEVKNEKGKLRPEQIRFGDFLQKQPVLYGVARSVEEALKIVEGSS</sequence>
<dbReference type="Gene3D" id="3.40.1350.10">
    <property type="match status" value="1"/>
</dbReference>
<dbReference type="SMART" id="SM00990">
    <property type="entry name" value="VRR_NUC"/>
    <property type="match status" value="1"/>
</dbReference>
<evidence type="ECO:0000256" key="3">
    <source>
        <dbReference type="ARBA" id="ARBA00022801"/>
    </source>
</evidence>